<reference evidence="10" key="1">
    <citation type="submission" date="2016-07" db="EMBL/GenBank/DDBJ databases">
        <authorList>
            <person name="Florea S."/>
            <person name="Webb J.S."/>
            <person name="Jaromczyk J."/>
            <person name="Schardl C.L."/>
        </authorList>
    </citation>
    <scope>NUCLEOTIDE SEQUENCE [LARGE SCALE GENOMIC DNA]</scope>
    <source>
        <strain evidence="10">MV-1</strain>
    </source>
</reference>
<sequence>MASVYKRGPHYWIRFQWMGKTVRKSARTMKKTEALQFLMREMDTYKRWVREGRRYHIVQEMIDKYRVEHMPSLKITTRKSYAGNIRQLSPHFAHLDLEKISKGNITEFISARRRDGATSPTIRRDLSVFSSMLSCAVVWDWLDVNPVKNYDKRSIRENPPRIRYLTRGEYQRLVDAASDYMKPMITLAVQTGMRVGEILSLKWSRVDLQRREILLLETKSNRPRVIPLSDNAVTTLVTILRHPTSDYVFHKEDGERYIRIVIGFRGAVRRAGIENFRFHDLRHTFASWAVQSGMDLYRLSRILGHSTMDMSTRYAHLATADLHRAIHEMGSFMGTNAENAQIQPSEATPSHLGLPSLDATTPPRKLH</sequence>
<protein>
    <recommendedName>
        <fullName evidence="11">Integrase</fullName>
    </recommendedName>
</protein>
<dbReference type="InterPro" id="IPR044068">
    <property type="entry name" value="CB"/>
</dbReference>
<dbReference type="CDD" id="cd00796">
    <property type="entry name" value="INT_Rci_Hp1_C"/>
    <property type="match status" value="1"/>
</dbReference>
<dbReference type="PANTHER" id="PTHR30349:SF64">
    <property type="entry name" value="PROPHAGE INTEGRASE INTD-RELATED"/>
    <property type="match status" value="1"/>
</dbReference>
<dbReference type="Pfam" id="PF00589">
    <property type="entry name" value="Phage_integrase"/>
    <property type="match status" value="1"/>
</dbReference>
<keyword evidence="10" id="KW-1185">Reference proteome</keyword>
<dbReference type="Gene3D" id="1.10.150.130">
    <property type="match status" value="1"/>
</dbReference>
<dbReference type="InterPro" id="IPR002104">
    <property type="entry name" value="Integrase_catalytic"/>
</dbReference>
<dbReference type="PANTHER" id="PTHR30349">
    <property type="entry name" value="PHAGE INTEGRASE-RELATED"/>
    <property type="match status" value="1"/>
</dbReference>
<evidence type="ECO:0000256" key="1">
    <source>
        <dbReference type="ARBA" id="ARBA00008857"/>
    </source>
</evidence>
<dbReference type="GO" id="GO:0006310">
    <property type="term" value="P:DNA recombination"/>
    <property type="evidence" value="ECO:0007669"/>
    <property type="project" value="UniProtKB-KW"/>
</dbReference>
<dbReference type="InterPro" id="IPR050090">
    <property type="entry name" value="Tyrosine_recombinase_XerCD"/>
</dbReference>
<evidence type="ECO:0000259" key="8">
    <source>
        <dbReference type="PROSITE" id="PS51900"/>
    </source>
</evidence>
<dbReference type="PROSITE" id="PS51900">
    <property type="entry name" value="CB"/>
    <property type="match status" value="1"/>
</dbReference>
<dbReference type="InterPro" id="IPR011010">
    <property type="entry name" value="DNA_brk_join_enz"/>
</dbReference>
<dbReference type="Gene3D" id="1.10.443.10">
    <property type="entry name" value="Intergrase catalytic core"/>
    <property type="match status" value="1"/>
</dbReference>
<feature type="region of interest" description="Disordered" evidence="6">
    <location>
        <begin position="344"/>
        <end position="367"/>
    </location>
</feature>
<feature type="domain" description="Core-binding (CB)" evidence="8">
    <location>
        <begin position="56"/>
        <end position="137"/>
    </location>
</feature>
<keyword evidence="4" id="KW-0233">DNA recombination</keyword>
<evidence type="ECO:0000313" key="9">
    <source>
        <dbReference type="EMBL" id="OEJ64575.1"/>
    </source>
</evidence>
<accession>A0A1E5Q3Z9</accession>
<evidence type="ECO:0000256" key="3">
    <source>
        <dbReference type="ARBA" id="ARBA00023125"/>
    </source>
</evidence>
<dbReference type="GO" id="GO:0015074">
    <property type="term" value="P:DNA integration"/>
    <property type="evidence" value="ECO:0007669"/>
    <property type="project" value="UniProtKB-KW"/>
</dbReference>
<comment type="similarity">
    <text evidence="1">Belongs to the 'phage' integrase family.</text>
</comment>
<dbReference type="STRING" id="28181.BEN30_16230"/>
<evidence type="ECO:0000256" key="2">
    <source>
        <dbReference type="ARBA" id="ARBA00022908"/>
    </source>
</evidence>
<keyword evidence="3 5" id="KW-0238">DNA-binding</keyword>
<dbReference type="InterPro" id="IPR010998">
    <property type="entry name" value="Integrase_recombinase_N"/>
</dbReference>
<dbReference type="OrthoDB" id="9814722at2"/>
<dbReference type="EMBL" id="MCGG01000068">
    <property type="protein sequence ID" value="OEJ64575.1"/>
    <property type="molecule type" value="Genomic_DNA"/>
</dbReference>
<name>A0A1E5Q3Z9_9PROT</name>
<comment type="caution">
    <text evidence="9">The sequence shown here is derived from an EMBL/GenBank/DDBJ whole genome shotgun (WGS) entry which is preliminary data.</text>
</comment>
<evidence type="ECO:0000256" key="6">
    <source>
        <dbReference type="SAM" id="MobiDB-lite"/>
    </source>
</evidence>
<evidence type="ECO:0000259" key="7">
    <source>
        <dbReference type="PROSITE" id="PS51898"/>
    </source>
</evidence>
<proteinExistence type="inferred from homology"/>
<dbReference type="InterPro" id="IPR013762">
    <property type="entry name" value="Integrase-like_cat_sf"/>
</dbReference>
<keyword evidence="2" id="KW-0229">DNA integration</keyword>
<organism evidence="9 10">
    <name type="scientific">Magnetovibrio blakemorei</name>
    <dbReference type="NCBI Taxonomy" id="28181"/>
    <lineage>
        <taxon>Bacteria</taxon>
        <taxon>Pseudomonadati</taxon>
        <taxon>Pseudomonadota</taxon>
        <taxon>Alphaproteobacteria</taxon>
        <taxon>Rhodospirillales</taxon>
        <taxon>Magnetovibrionaceae</taxon>
        <taxon>Magnetovibrio</taxon>
    </lineage>
</organism>
<evidence type="ECO:0000256" key="4">
    <source>
        <dbReference type="ARBA" id="ARBA00023172"/>
    </source>
</evidence>
<dbReference type="SUPFAM" id="SSF56349">
    <property type="entry name" value="DNA breaking-rejoining enzymes"/>
    <property type="match status" value="1"/>
</dbReference>
<dbReference type="GO" id="GO:0003677">
    <property type="term" value="F:DNA binding"/>
    <property type="evidence" value="ECO:0007669"/>
    <property type="project" value="UniProtKB-UniRule"/>
</dbReference>
<dbReference type="AlphaFoldDB" id="A0A1E5Q3Z9"/>
<evidence type="ECO:0000256" key="5">
    <source>
        <dbReference type="PROSITE-ProRule" id="PRU01248"/>
    </source>
</evidence>
<evidence type="ECO:0000313" key="10">
    <source>
        <dbReference type="Proteomes" id="UP000095347"/>
    </source>
</evidence>
<dbReference type="PROSITE" id="PS51898">
    <property type="entry name" value="TYR_RECOMBINASE"/>
    <property type="match status" value="1"/>
</dbReference>
<evidence type="ECO:0008006" key="11">
    <source>
        <dbReference type="Google" id="ProtNLM"/>
    </source>
</evidence>
<gene>
    <name evidence="9" type="ORF">BEN30_16230</name>
</gene>
<dbReference type="Proteomes" id="UP000095347">
    <property type="component" value="Unassembled WGS sequence"/>
</dbReference>
<feature type="domain" description="Tyr recombinase" evidence="7">
    <location>
        <begin position="160"/>
        <end position="328"/>
    </location>
</feature>